<name>A0AAD4QTU8_9BILA</name>
<feature type="transmembrane region" description="Helical" evidence="1">
    <location>
        <begin position="58"/>
        <end position="83"/>
    </location>
</feature>
<evidence type="ECO:0000313" key="2">
    <source>
        <dbReference type="EMBL" id="KAI1700402.1"/>
    </source>
</evidence>
<proteinExistence type="predicted"/>
<feature type="transmembrane region" description="Helical" evidence="1">
    <location>
        <begin position="95"/>
        <end position="119"/>
    </location>
</feature>
<comment type="caution">
    <text evidence="2">The sequence shown here is derived from an EMBL/GenBank/DDBJ whole genome shotgun (WGS) entry which is preliminary data.</text>
</comment>
<dbReference type="InterPro" id="IPR019422">
    <property type="entry name" value="7TM_GPCR_serpentine_rcpt_Srh"/>
</dbReference>
<reference evidence="2" key="1">
    <citation type="submission" date="2022-01" db="EMBL/GenBank/DDBJ databases">
        <title>Genome Sequence Resource for Two Populations of Ditylenchus destructor, the Migratory Endoparasitic Phytonematode.</title>
        <authorList>
            <person name="Zhang H."/>
            <person name="Lin R."/>
            <person name="Xie B."/>
        </authorList>
    </citation>
    <scope>NUCLEOTIDE SEQUENCE</scope>
    <source>
        <strain evidence="2">BazhouSP</strain>
    </source>
</reference>
<keyword evidence="1" id="KW-0472">Membrane</keyword>
<keyword evidence="3" id="KW-1185">Reference proteome</keyword>
<dbReference type="EMBL" id="JAKKPZ010000146">
    <property type="protein sequence ID" value="KAI1700402.1"/>
    <property type="molecule type" value="Genomic_DNA"/>
</dbReference>
<feature type="transmembrane region" description="Helical" evidence="1">
    <location>
        <begin position="291"/>
        <end position="315"/>
    </location>
</feature>
<dbReference type="AlphaFoldDB" id="A0AAD4QTU8"/>
<feature type="transmembrane region" description="Helical" evidence="1">
    <location>
        <begin position="208"/>
        <end position="233"/>
    </location>
</feature>
<sequence length="393" mass="45015">MDQYLELLKLSRPYRVILVANALISTVLYPYLLYLFFTRTPKEISTCMRFYIINATTTCYALGVMLAIWQPVAVVPLLAGYSAGPLRLIGDWINIYAYEVTVALILNLVHAYTIAYLLYYAALRPTSKVATWMGSPRKTALYYTVQTLTVISLTVFLIHYMHNTPEQFGEMLADLPSSEFKALLSATAQRESTFASYSHAKWTKGWGVVYIGFFMGIIASELLIITVMILKTAKEIQLTRKIVRPSTHLVQMMIFRIFLLKSVFFLVFFLVPLSIIQLSLAGLFRSTCAPFVMYSMFSLHTPLIYLQLTCVIRSYRQFTWALLMRTFSFLRCVKYNESFGEEHPEQMSDHMSQRMSSVMVTSIRSARIVESAKVHPINSNNSLNETNELKPIR</sequence>
<feature type="transmembrane region" description="Helical" evidence="1">
    <location>
        <begin position="16"/>
        <end position="37"/>
    </location>
</feature>
<dbReference type="Proteomes" id="UP001201812">
    <property type="component" value="Unassembled WGS sequence"/>
</dbReference>
<feature type="transmembrane region" description="Helical" evidence="1">
    <location>
        <begin position="254"/>
        <end position="279"/>
    </location>
</feature>
<keyword evidence="1" id="KW-0812">Transmembrane</keyword>
<protein>
    <submittedName>
        <fullName evidence="2">Serpentine type 7TM GPCR chemoreceptor srh domain-containing protein</fullName>
    </submittedName>
</protein>
<evidence type="ECO:0000256" key="1">
    <source>
        <dbReference type="SAM" id="Phobius"/>
    </source>
</evidence>
<gene>
    <name evidence="2" type="ORF">DdX_16738</name>
</gene>
<feature type="transmembrane region" description="Helical" evidence="1">
    <location>
        <begin position="140"/>
        <end position="161"/>
    </location>
</feature>
<evidence type="ECO:0000313" key="3">
    <source>
        <dbReference type="Proteomes" id="UP001201812"/>
    </source>
</evidence>
<dbReference type="Pfam" id="PF10318">
    <property type="entry name" value="7TM_GPCR_Srh"/>
    <property type="match status" value="1"/>
</dbReference>
<organism evidence="2 3">
    <name type="scientific">Ditylenchus destructor</name>
    <dbReference type="NCBI Taxonomy" id="166010"/>
    <lineage>
        <taxon>Eukaryota</taxon>
        <taxon>Metazoa</taxon>
        <taxon>Ecdysozoa</taxon>
        <taxon>Nematoda</taxon>
        <taxon>Chromadorea</taxon>
        <taxon>Rhabditida</taxon>
        <taxon>Tylenchina</taxon>
        <taxon>Tylenchomorpha</taxon>
        <taxon>Sphaerularioidea</taxon>
        <taxon>Anguinidae</taxon>
        <taxon>Anguininae</taxon>
        <taxon>Ditylenchus</taxon>
    </lineage>
</organism>
<accession>A0AAD4QTU8</accession>
<keyword evidence="1" id="KW-1133">Transmembrane helix</keyword>